<keyword evidence="2" id="KW-1185">Reference proteome</keyword>
<dbReference type="Proteomes" id="UP000095767">
    <property type="component" value="Unassembled WGS sequence"/>
</dbReference>
<accession>A0A1E5UKR3</accession>
<gene>
    <name evidence="1" type="ORF">BAE44_0025510</name>
</gene>
<protein>
    <submittedName>
        <fullName evidence="1">Uncharacterized protein</fullName>
    </submittedName>
</protein>
<comment type="caution">
    <text evidence="1">The sequence shown here is derived from an EMBL/GenBank/DDBJ whole genome shotgun (WGS) entry which is preliminary data.</text>
</comment>
<feature type="non-terminal residue" evidence="1">
    <location>
        <position position="1"/>
    </location>
</feature>
<proteinExistence type="predicted"/>
<evidence type="ECO:0000313" key="2">
    <source>
        <dbReference type="Proteomes" id="UP000095767"/>
    </source>
</evidence>
<dbReference type="AlphaFoldDB" id="A0A1E5UKR3"/>
<dbReference type="OrthoDB" id="10424996at2759"/>
<organism evidence="1 2">
    <name type="scientific">Dichanthelium oligosanthes</name>
    <dbReference type="NCBI Taxonomy" id="888268"/>
    <lineage>
        <taxon>Eukaryota</taxon>
        <taxon>Viridiplantae</taxon>
        <taxon>Streptophyta</taxon>
        <taxon>Embryophyta</taxon>
        <taxon>Tracheophyta</taxon>
        <taxon>Spermatophyta</taxon>
        <taxon>Magnoliopsida</taxon>
        <taxon>Liliopsida</taxon>
        <taxon>Poales</taxon>
        <taxon>Poaceae</taxon>
        <taxon>PACMAD clade</taxon>
        <taxon>Panicoideae</taxon>
        <taxon>Panicodae</taxon>
        <taxon>Paniceae</taxon>
        <taxon>Dichantheliinae</taxon>
        <taxon>Dichanthelium</taxon>
    </lineage>
</organism>
<reference evidence="1 2" key="1">
    <citation type="submission" date="2016-09" db="EMBL/GenBank/DDBJ databases">
        <title>The draft genome of Dichanthelium oligosanthes: A C3 panicoid grass species.</title>
        <authorList>
            <person name="Studer A.J."/>
            <person name="Schnable J.C."/>
            <person name="Brutnell T.P."/>
        </authorList>
    </citation>
    <scope>NUCLEOTIDE SEQUENCE [LARGE SCALE GENOMIC DNA]</scope>
    <source>
        <strain evidence="2">cv. Kellogg 1175</strain>
        <tissue evidence="1">Leaf</tissue>
    </source>
</reference>
<sequence>LVALPSVEVYLLAEAEKLRHVAGPLLHPARWRRADRRGALKAKLDEKTGWCVPDMKMDQLRHAAGLDKRLRIARPRPRRRLCRGRLNGLGQAIRRIGAKCSGHLRTLAVGLGNRLHKVGEKMGKRPPTLPNYENIYIT</sequence>
<evidence type="ECO:0000313" key="1">
    <source>
        <dbReference type="EMBL" id="OEL13469.1"/>
    </source>
</evidence>
<dbReference type="EMBL" id="LWDX02073237">
    <property type="protein sequence ID" value="OEL13469.1"/>
    <property type="molecule type" value="Genomic_DNA"/>
</dbReference>
<name>A0A1E5UKR3_9POAL</name>